<evidence type="ECO:0000313" key="7">
    <source>
        <dbReference type="Proteomes" id="UP000182077"/>
    </source>
</evidence>
<comment type="caution">
    <text evidence="6">The sequence shown here is derived from an EMBL/GenBank/DDBJ whole genome shotgun (WGS) entry which is preliminary data.</text>
</comment>
<evidence type="ECO:0000256" key="3">
    <source>
        <dbReference type="ARBA" id="ARBA00022989"/>
    </source>
</evidence>
<dbReference type="PANTHER" id="PTHR30520:SF8">
    <property type="entry name" value="NITRITE TRANSPORTER NIRC"/>
    <property type="match status" value="1"/>
</dbReference>
<keyword evidence="4 5" id="KW-0472">Membrane</keyword>
<dbReference type="GO" id="GO:0005886">
    <property type="term" value="C:plasma membrane"/>
    <property type="evidence" value="ECO:0007669"/>
    <property type="project" value="TreeGrafter"/>
</dbReference>
<dbReference type="AlphaFoldDB" id="A0A1L8TPB5"/>
<feature type="transmembrane region" description="Helical" evidence="5">
    <location>
        <begin position="266"/>
        <end position="286"/>
    </location>
</feature>
<gene>
    <name evidence="6" type="ORF">RV04_GL001322</name>
</gene>
<feature type="transmembrane region" description="Helical" evidence="5">
    <location>
        <begin position="135"/>
        <end position="158"/>
    </location>
</feature>
<protein>
    <submittedName>
        <fullName evidence="6">Formate/nitrite transporter</fullName>
    </submittedName>
</protein>
<dbReference type="Pfam" id="PF01226">
    <property type="entry name" value="Form_Nir_trans"/>
    <property type="match status" value="1"/>
</dbReference>
<comment type="subcellular location">
    <subcellularLocation>
        <location evidence="1">Membrane</location>
        <topology evidence="1">Multi-pass membrane protein</topology>
    </subcellularLocation>
</comment>
<organism evidence="6 7">
    <name type="scientific">Enterococcus hermanniensis</name>
    <dbReference type="NCBI Taxonomy" id="249189"/>
    <lineage>
        <taxon>Bacteria</taxon>
        <taxon>Bacillati</taxon>
        <taxon>Bacillota</taxon>
        <taxon>Bacilli</taxon>
        <taxon>Lactobacillales</taxon>
        <taxon>Enterococcaceae</taxon>
        <taxon>Enterococcus</taxon>
    </lineage>
</organism>
<dbReference type="EMBL" id="JXKQ01000003">
    <property type="protein sequence ID" value="OJG46156.1"/>
    <property type="molecule type" value="Genomic_DNA"/>
</dbReference>
<feature type="transmembrane region" description="Helical" evidence="5">
    <location>
        <begin position="59"/>
        <end position="82"/>
    </location>
</feature>
<feature type="transmembrane region" description="Helical" evidence="5">
    <location>
        <begin position="94"/>
        <end position="114"/>
    </location>
</feature>
<accession>A0A1L8TPB5</accession>
<sequence>MEFFQEGRNYMKSDLFMEIEEQPVAKKEKSVTSDSSLMSQLEYSISKKIDLFNTSLPRYAVRSILACLFLSLGTAIAFYIAIRMQAAIPGLEKMAYAFMFSWSLVMILFMNAELGTSNMLYTTIGVYKKKMAVSFAFKLLFTCILFNLIGGVLCGYLLSLTSPFGHLEADNYMFTGVAAKLTKSTWQIIIEGMFANIVVNTAVLISLRMKDDAGKVLAIVFVIFIFAFLGFEHVIANFPAFSLVYFASHGTLAEMTVSNVVHNLSFALIGNFIGGGLVMGLGYAWLNNTESKYKD</sequence>
<feature type="transmembrane region" description="Helical" evidence="5">
    <location>
        <begin position="186"/>
        <end position="205"/>
    </location>
</feature>
<evidence type="ECO:0000256" key="2">
    <source>
        <dbReference type="ARBA" id="ARBA00022692"/>
    </source>
</evidence>
<evidence type="ECO:0000313" key="6">
    <source>
        <dbReference type="EMBL" id="OJG46156.1"/>
    </source>
</evidence>
<dbReference type="Gene3D" id="1.20.1080.10">
    <property type="entry name" value="Glycerol uptake facilitator protein"/>
    <property type="match status" value="1"/>
</dbReference>
<evidence type="ECO:0000256" key="4">
    <source>
        <dbReference type="ARBA" id="ARBA00023136"/>
    </source>
</evidence>
<proteinExistence type="predicted"/>
<evidence type="ECO:0000256" key="5">
    <source>
        <dbReference type="SAM" id="Phobius"/>
    </source>
</evidence>
<dbReference type="Proteomes" id="UP000182077">
    <property type="component" value="Unassembled WGS sequence"/>
</dbReference>
<reference evidence="6 7" key="1">
    <citation type="submission" date="2014-12" db="EMBL/GenBank/DDBJ databases">
        <title>Draft genome sequences of 29 type strains of Enterococci.</title>
        <authorList>
            <person name="Zhong Z."/>
            <person name="Sun Z."/>
            <person name="Liu W."/>
            <person name="Zhang W."/>
            <person name="Zhang H."/>
        </authorList>
    </citation>
    <scope>NUCLEOTIDE SEQUENCE [LARGE SCALE GENOMIC DNA]</scope>
    <source>
        <strain evidence="6 7">DSM 17122</strain>
    </source>
</reference>
<name>A0A1L8TPB5_9ENTE</name>
<dbReference type="STRING" id="249189.RV04_GL001322"/>
<dbReference type="GO" id="GO:0015499">
    <property type="term" value="F:formate transmembrane transporter activity"/>
    <property type="evidence" value="ECO:0007669"/>
    <property type="project" value="TreeGrafter"/>
</dbReference>
<keyword evidence="3 5" id="KW-1133">Transmembrane helix</keyword>
<dbReference type="PANTHER" id="PTHR30520">
    <property type="entry name" value="FORMATE TRANSPORTER-RELATED"/>
    <property type="match status" value="1"/>
</dbReference>
<dbReference type="InterPro" id="IPR000292">
    <property type="entry name" value="For/NO2_transpt"/>
</dbReference>
<dbReference type="InterPro" id="IPR023271">
    <property type="entry name" value="Aquaporin-like"/>
</dbReference>
<keyword evidence="7" id="KW-1185">Reference proteome</keyword>
<keyword evidence="2 5" id="KW-0812">Transmembrane</keyword>
<evidence type="ECO:0000256" key="1">
    <source>
        <dbReference type="ARBA" id="ARBA00004141"/>
    </source>
</evidence>
<feature type="transmembrane region" description="Helical" evidence="5">
    <location>
        <begin position="217"/>
        <end position="246"/>
    </location>
</feature>